<feature type="domain" description="Nuclease associated modular" evidence="2">
    <location>
        <begin position="104"/>
        <end position="120"/>
    </location>
</feature>
<dbReference type="InterPro" id="IPR035901">
    <property type="entry name" value="GIY-YIG_endonuc_sf"/>
</dbReference>
<accession>A0A6J5KZ27</accession>
<dbReference type="EMBL" id="LR798231">
    <property type="protein sequence ID" value="CAB5208637.1"/>
    <property type="molecule type" value="Genomic_DNA"/>
</dbReference>
<dbReference type="Pfam" id="PF07460">
    <property type="entry name" value="NUMOD3"/>
    <property type="match status" value="1"/>
</dbReference>
<evidence type="ECO:0000259" key="2">
    <source>
        <dbReference type="SMART" id="SM00496"/>
    </source>
</evidence>
<dbReference type="SMART" id="SM00496">
    <property type="entry name" value="IENR2"/>
    <property type="match status" value="3"/>
</dbReference>
<dbReference type="EMBL" id="LR796187">
    <property type="protein sequence ID" value="CAB4125199.1"/>
    <property type="molecule type" value="Genomic_DNA"/>
</dbReference>
<organism evidence="3">
    <name type="scientific">uncultured Caudovirales phage</name>
    <dbReference type="NCBI Taxonomy" id="2100421"/>
    <lineage>
        <taxon>Viruses</taxon>
        <taxon>Duplodnaviria</taxon>
        <taxon>Heunggongvirae</taxon>
        <taxon>Uroviricota</taxon>
        <taxon>Caudoviricetes</taxon>
        <taxon>Peduoviridae</taxon>
        <taxon>Maltschvirus</taxon>
        <taxon>Maltschvirus maltsch</taxon>
    </lineage>
</organism>
<dbReference type="SUPFAM" id="SSF64496">
    <property type="entry name" value="DNA-binding domain of intron-encoded endonucleases"/>
    <property type="match status" value="1"/>
</dbReference>
<dbReference type="InterPro" id="IPR003611">
    <property type="entry name" value="NUMOD3"/>
</dbReference>
<dbReference type="SUPFAM" id="SSF82771">
    <property type="entry name" value="GIY-YIG endonuclease"/>
    <property type="match status" value="1"/>
</dbReference>
<protein>
    <submittedName>
        <fullName evidence="3">Nuclease associated modular domain 3</fullName>
    </submittedName>
</protein>
<proteinExistence type="predicted"/>
<evidence type="ECO:0000256" key="1">
    <source>
        <dbReference type="SAM" id="MobiDB-lite"/>
    </source>
</evidence>
<feature type="domain" description="Nuclease associated modular" evidence="2">
    <location>
        <begin position="128"/>
        <end position="144"/>
    </location>
</feature>
<feature type="domain" description="Nuclease associated modular" evidence="2">
    <location>
        <begin position="87"/>
        <end position="103"/>
    </location>
</feature>
<feature type="region of interest" description="Disordered" evidence="1">
    <location>
        <begin position="100"/>
        <end position="133"/>
    </location>
</feature>
<sequence length="179" mass="20334">MNIYYVYQYLRKDNTPYYIGKGKGNRAWSKQRNIHLPADISRIELVKEQLTEIDAHNLEILLIAKYGRKDLGTGILYNRTDGGDGTSGAILSEETRAKMSAARKGKKLSEETRAKMSAVRKGRSNGCEGRTHSPETKAKMVAAQHKRYESVELRQHLSKMATEQHRIRKLNSLSDINTL</sequence>
<gene>
    <name evidence="4" type="ORF">UFOVP181_96</name>
    <name evidence="3" type="ORF">UFOVP57_66</name>
</gene>
<evidence type="ECO:0000313" key="3">
    <source>
        <dbReference type="EMBL" id="CAB4125199.1"/>
    </source>
</evidence>
<evidence type="ECO:0000313" key="4">
    <source>
        <dbReference type="EMBL" id="CAB5208637.1"/>
    </source>
</evidence>
<name>A0A6J5KZ27_9CAUD</name>
<dbReference type="GO" id="GO:0003677">
    <property type="term" value="F:DNA binding"/>
    <property type="evidence" value="ECO:0007669"/>
    <property type="project" value="InterPro"/>
</dbReference>
<reference evidence="3" key="1">
    <citation type="submission" date="2020-04" db="EMBL/GenBank/DDBJ databases">
        <authorList>
            <person name="Chiriac C."/>
            <person name="Salcher M."/>
            <person name="Ghai R."/>
            <person name="Kavagutti S V."/>
        </authorList>
    </citation>
    <scope>NUCLEOTIDE SEQUENCE</scope>
</reference>